<dbReference type="InterPro" id="IPR039421">
    <property type="entry name" value="Type_1_exporter"/>
</dbReference>
<comment type="subcellular location">
    <subcellularLocation>
        <location evidence="1">Membrane</location>
        <topology evidence="1">Multi-pass membrane protein</topology>
    </subcellularLocation>
</comment>
<dbReference type="PANTHER" id="PTHR43394">
    <property type="entry name" value="ATP-DEPENDENT PERMEASE MDL1, MITOCHONDRIAL"/>
    <property type="match status" value="1"/>
</dbReference>
<keyword evidence="5" id="KW-0067">ATP-binding</keyword>
<dbReference type="Gene3D" id="3.40.50.300">
    <property type="entry name" value="P-loop containing nucleotide triphosphate hydrolases"/>
    <property type="match status" value="2"/>
</dbReference>
<dbReference type="EMBL" id="GG692419">
    <property type="protein sequence ID" value="EER45495.1"/>
    <property type="molecule type" value="Genomic_DNA"/>
</dbReference>
<feature type="transmembrane region" description="Helical" evidence="9">
    <location>
        <begin position="78"/>
        <end position="99"/>
    </location>
</feature>
<feature type="transmembrane region" description="Helical" evidence="9">
    <location>
        <begin position="757"/>
        <end position="779"/>
    </location>
</feature>
<keyword evidence="6 9" id="KW-1133">Transmembrane helix</keyword>
<reference evidence="13" key="1">
    <citation type="submission" date="2009-05" db="EMBL/GenBank/DDBJ databases">
        <title>The genome sequence of Ajellomyces capsulatus strain H143.</title>
        <authorList>
            <person name="Champion M."/>
            <person name="Cuomo C.A."/>
            <person name="Ma L.-J."/>
            <person name="Henn M.R."/>
            <person name="Sil A."/>
            <person name="Goldman B."/>
            <person name="Young S.K."/>
            <person name="Kodira C.D."/>
            <person name="Zeng Q."/>
            <person name="Koehrsen M."/>
            <person name="Alvarado L."/>
            <person name="Berlin A.M."/>
            <person name="Borenstein D."/>
            <person name="Chen Z."/>
            <person name="Engels R."/>
            <person name="Freedman E."/>
            <person name="Gellesch M."/>
            <person name="Goldberg J."/>
            <person name="Griggs A."/>
            <person name="Gujja S."/>
            <person name="Heiman D.I."/>
            <person name="Hepburn T.A."/>
            <person name="Howarth C."/>
            <person name="Jen D."/>
            <person name="Larson L."/>
            <person name="Lewis B."/>
            <person name="Mehta T."/>
            <person name="Park D."/>
            <person name="Pearson M."/>
            <person name="Roberts A."/>
            <person name="Saif S."/>
            <person name="Shea T.D."/>
            <person name="Shenoy N."/>
            <person name="Sisk P."/>
            <person name="Stolte C."/>
            <person name="Sykes S."/>
            <person name="Walk T."/>
            <person name="White J."/>
            <person name="Yandava C."/>
            <person name="Klein B."/>
            <person name="McEwen J.G."/>
            <person name="Puccia R."/>
            <person name="Goldman G.H."/>
            <person name="Felipe M.S."/>
            <person name="Nino-Vega G."/>
            <person name="San-Blas G."/>
            <person name="Taylor J.W."/>
            <person name="Mendoza L."/>
            <person name="Galagan J.E."/>
            <person name="Nusbaum C."/>
            <person name="Birren B.W."/>
        </authorList>
    </citation>
    <scope>NUCLEOTIDE SEQUENCE [LARGE SCALE GENOMIC DNA]</scope>
    <source>
        <strain evidence="13">H143</strain>
    </source>
</reference>
<proteinExistence type="inferred from homology"/>
<sequence length="1295" mass="142732">MELAENSPNSMSTSMPTRNASWASLFFFTSRKHAVSLIFGSLFTIGAGVLVPMLAVLLGKIFGAFSGFGEGSLTSDQLIHTISAHCVYLLGLGIIIWLLQAGHFTFWMAFGELQAKNAREKSFVELLKKDISWFEMKQDGVLALLPRLQTQIRDLQLATSQPLGCVLQRVVTFVTALILALYTSWKLTLVSLASVPICAIVVVVISRKIQPSIQAYEAELTRTSKLVSSSFSCIDAVKYFNGRNFEAQQYFLGILAATRWYRNEALGQALQIGCVRLMIFGMFVQGFCPDTIPPRFVKGIIRVKNVTFSYPFRPDCYVLKDSSFFFPAGDVTFVVGRSGSGKSTLSNLLMRFYTPTSGVIFIDGTPLENLNIDWIRNNITLVQQQSFLFNETVFTNIAFGSRDYHSITEDKILNCLRFACLDETVRNLPDGLDTMVGAGGSAFSGGQRQRVAIARARLRDTPILILDESTSALDFTSRSSVMDAIRVWRKGKTTIVITHDMSQINDQDFMYVLHQGQVVRRGYKHALEQQAKETFGSALTEMFDLQNGRSLHSTGHSTVSGSRRRKFKKTSKPLPPIPNQELNRTFQTISLSPITPNFQHTLSFQSMIHTEHAIQPLASPRGQILPHAQMPSIIENIELDGISRENETQPNLSLMPTLTCSSVAASRDFAFGDGKSPNEPRDGGISNENTEPNHSSIWEILHTVIPCLTIPCRFFLLAGFVAALVHAAATPTFAYLFAQLLGVFFHSGDRAHMAIKWSVAIIGVSVANGVASFVMHFLLEYCGQAWVNSLRNEAVGRILSQPKEWFEKEDNKTSNLTMCLDRNAEEMRNLVGRFAGFIFVATVIMVICIIWGIVVCWKLTLVGFACAPIVYSMTRAFERVSSKWEKKCNDVGEVVGDIFSETFLNIKTVRALTLESHFHRKLDGVVVKALRLGLKKACYSGFLFGLSNSSIIFVYMPQISSSRDTACRVLRLTTLPKGFSHEDEGKLEISHPTPLKFTNVNFSYPSRPKKLVLRNLNLTLTENSCTAIVGPSGCGKSTLASLLTALYPVTSSQIGGASMLSVGGNDIQKIHTPTLRSLISIVPQQPTLFPSSVKENISYGLDPSSPLNTIHNIRSAAQAAGIDEFITSLPEGYDTIIGDGGLSVSGGQAQRVVIARALARKPRMLILDEATSNLDMHSAEQIRRTVKDLLMGNGGQLLTVVIITHAVEMMEIADRVVVVDKGCVVEEGPFLELMGKAGGELRRPLPNESHALLTLSPCGRLSAHRFPLYTRALEDRIVVMIESPSAVQQPNSATT</sequence>
<name>C6H2Z2_AJECH</name>
<protein>
    <submittedName>
        <fullName evidence="12">ABC a-pheromone efflux pump AtrD</fullName>
    </submittedName>
</protein>
<evidence type="ECO:0000256" key="2">
    <source>
        <dbReference type="ARBA" id="ARBA00007577"/>
    </source>
</evidence>
<dbReference type="OrthoDB" id="6500128at2759"/>
<feature type="transmembrane region" description="Helical" evidence="9">
    <location>
        <begin position="714"/>
        <end position="737"/>
    </location>
</feature>
<dbReference type="SMART" id="SM00382">
    <property type="entry name" value="AAA"/>
    <property type="match status" value="2"/>
</dbReference>
<evidence type="ECO:0000259" key="11">
    <source>
        <dbReference type="PROSITE" id="PS50929"/>
    </source>
</evidence>
<evidence type="ECO:0000256" key="4">
    <source>
        <dbReference type="ARBA" id="ARBA00022741"/>
    </source>
</evidence>
<dbReference type="PROSITE" id="PS50929">
    <property type="entry name" value="ABC_TM1F"/>
    <property type="match status" value="2"/>
</dbReference>
<feature type="domain" description="ABC transmembrane type-1" evidence="11">
    <location>
        <begin position="717"/>
        <end position="955"/>
    </location>
</feature>
<dbReference type="InterPro" id="IPR017871">
    <property type="entry name" value="ABC_transporter-like_CS"/>
</dbReference>
<evidence type="ECO:0000256" key="3">
    <source>
        <dbReference type="ARBA" id="ARBA00022692"/>
    </source>
</evidence>
<keyword evidence="3 9" id="KW-0812">Transmembrane</keyword>
<dbReference type="PANTHER" id="PTHR43394:SF15">
    <property type="entry name" value="ALPHA-FACTOR-TRANSPORTING ATPASE"/>
    <property type="match status" value="1"/>
</dbReference>
<feature type="transmembrane region" description="Helical" evidence="9">
    <location>
        <begin position="34"/>
        <end position="58"/>
    </location>
</feature>
<dbReference type="VEuPathDB" id="FungiDB:HCDG_01074"/>
<evidence type="ECO:0000313" key="12">
    <source>
        <dbReference type="EMBL" id="EER45495.1"/>
    </source>
</evidence>
<evidence type="ECO:0000256" key="7">
    <source>
        <dbReference type="ARBA" id="ARBA00023136"/>
    </source>
</evidence>
<dbReference type="GO" id="GO:0005524">
    <property type="term" value="F:ATP binding"/>
    <property type="evidence" value="ECO:0007669"/>
    <property type="project" value="UniProtKB-KW"/>
</dbReference>
<feature type="transmembrane region" description="Helical" evidence="9">
    <location>
        <begin position="937"/>
        <end position="956"/>
    </location>
</feature>
<comment type="similarity">
    <text evidence="2">Belongs to the ABC transporter superfamily. ABCB family. Multidrug resistance exporter (TC 3.A.1.201) subfamily.</text>
</comment>
<feature type="compositionally biased region" description="Basic residues" evidence="8">
    <location>
        <begin position="562"/>
        <end position="571"/>
    </location>
</feature>
<organism evidence="12 13">
    <name type="scientific">Ajellomyces capsulatus (strain H143)</name>
    <name type="common">Darling's disease fungus</name>
    <name type="synonym">Histoplasma capsulatum</name>
    <dbReference type="NCBI Taxonomy" id="544712"/>
    <lineage>
        <taxon>Eukaryota</taxon>
        <taxon>Fungi</taxon>
        <taxon>Dikarya</taxon>
        <taxon>Ascomycota</taxon>
        <taxon>Pezizomycotina</taxon>
        <taxon>Eurotiomycetes</taxon>
        <taxon>Eurotiomycetidae</taxon>
        <taxon>Onygenales</taxon>
        <taxon>Ajellomycetaceae</taxon>
        <taxon>Histoplasma</taxon>
    </lineage>
</organism>
<dbReference type="Gene3D" id="1.20.1560.10">
    <property type="entry name" value="ABC transporter type 1, transmembrane domain"/>
    <property type="match status" value="3"/>
</dbReference>
<dbReference type="Pfam" id="PF00005">
    <property type="entry name" value="ABC_tran"/>
    <property type="match status" value="2"/>
</dbReference>
<evidence type="ECO:0000256" key="5">
    <source>
        <dbReference type="ARBA" id="ARBA00022840"/>
    </source>
</evidence>
<keyword evidence="4" id="KW-0547">Nucleotide-binding</keyword>
<feature type="domain" description="ABC transporter" evidence="10">
    <location>
        <begin position="995"/>
        <end position="1246"/>
    </location>
</feature>
<dbReference type="PROSITE" id="PS00211">
    <property type="entry name" value="ABC_TRANSPORTER_1"/>
    <property type="match status" value="1"/>
</dbReference>
<dbReference type="Pfam" id="PF00664">
    <property type="entry name" value="ABC_membrane"/>
    <property type="match status" value="2"/>
</dbReference>
<dbReference type="PROSITE" id="PS50893">
    <property type="entry name" value="ABC_TRANSPORTER_2"/>
    <property type="match status" value="2"/>
</dbReference>
<dbReference type="GO" id="GO:0005743">
    <property type="term" value="C:mitochondrial inner membrane"/>
    <property type="evidence" value="ECO:0007669"/>
    <property type="project" value="TreeGrafter"/>
</dbReference>
<accession>C6H2Z2</accession>
<dbReference type="InterPro" id="IPR036640">
    <property type="entry name" value="ABC1_TM_sf"/>
</dbReference>
<evidence type="ECO:0000256" key="9">
    <source>
        <dbReference type="SAM" id="Phobius"/>
    </source>
</evidence>
<feature type="region of interest" description="Disordered" evidence="8">
    <location>
        <begin position="549"/>
        <end position="579"/>
    </location>
</feature>
<evidence type="ECO:0000313" key="13">
    <source>
        <dbReference type="Proteomes" id="UP000002624"/>
    </source>
</evidence>
<dbReference type="GO" id="GO:0015421">
    <property type="term" value="F:ABC-type oligopeptide transporter activity"/>
    <property type="evidence" value="ECO:0007669"/>
    <property type="project" value="TreeGrafter"/>
</dbReference>
<dbReference type="GO" id="GO:0016887">
    <property type="term" value="F:ATP hydrolysis activity"/>
    <property type="evidence" value="ECO:0007669"/>
    <property type="project" value="InterPro"/>
</dbReference>
<dbReference type="InterPro" id="IPR003593">
    <property type="entry name" value="AAA+_ATPase"/>
</dbReference>
<evidence type="ECO:0000256" key="6">
    <source>
        <dbReference type="ARBA" id="ARBA00022989"/>
    </source>
</evidence>
<evidence type="ECO:0000256" key="8">
    <source>
        <dbReference type="SAM" id="MobiDB-lite"/>
    </source>
</evidence>
<dbReference type="FunFam" id="3.40.50.300:FF:003218">
    <property type="entry name" value="ABC a-pheromone efflux pump AtrD"/>
    <property type="match status" value="1"/>
</dbReference>
<feature type="transmembrane region" description="Helical" evidence="9">
    <location>
        <begin position="830"/>
        <end position="853"/>
    </location>
</feature>
<dbReference type="Proteomes" id="UP000002624">
    <property type="component" value="Unassembled WGS sequence"/>
</dbReference>
<keyword evidence="7 9" id="KW-0472">Membrane</keyword>
<dbReference type="InterPro" id="IPR003439">
    <property type="entry name" value="ABC_transporter-like_ATP-bd"/>
</dbReference>
<dbReference type="CDD" id="cd18577">
    <property type="entry name" value="ABC_6TM_Pgp_ABCB1_D1_like"/>
    <property type="match status" value="1"/>
</dbReference>
<feature type="domain" description="ABC transporter" evidence="10">
    <location>
        <begin position="301"/>
        <end position="540"/>
    </location>
</feature>
<dbReference type="HOGENOM" id="CLU_000604_17_2_1"/>
<dbReference type="CDD" id="cd18578">
    <property type="entry name" value="ABC_6TM_Pgp_ABCB1_D2_like"/>
    <property type="match status" value="1"/>
</dbReference>
<dbReference type="InterPro" id="IPR027417">
    <property type="entry name" value="P-loop_NTPase"/>
</dbReference>
<dbReference type="FunFam" id="3.40.50.300:FF:001471">
    <property type="entry name" value="P-loop containing nucleoside triphosphate hydrolase protein"/>
    <property type="match status" value="1"/>
</dbReference>
<dbReference type="GO" id="GO:0090374">
    <property type="term" value="P:oligopeptide export from mitochondrion"/>
    <property type="evidence" value="ECO:0007669"/>
    <property type="project" value="TreeGrafter"/>
</dbReference>
<dbReference type="SUPFAM" id="SSF90123">
    <property type="entry name" value="ABC transporter transmembrane region"/>
    <property type="match status" value="2"/>
</dbReference>
<dbReference type="SUPFAM" id="SSF52540">
    <property type="entry name" value="P-loop containing nucleoside triphosphate hydrolases"/>
    <property type="match status" value="2"/>
</dbReference>
<feature type="transmembrane region" description="Helical" evidence="9">
    <location>
        <begin position="188"/>
        <end position="206"/>
    </location>
</feature>
<dbReference type="OMA" id="TFWACLT"/>
<gene>
    <name evidence="12" type="ORF">HCDG_01074</name>
</gene>
<feature type="compositionally biased region" description="Polar residues" evidence="8">
    <location>
        <begin position="549"/>
        <end position="561"/>
    </location>
</feature>
<dbReference type="InterPro" id="IPR011527">
    <property type="entry name" value="ABC1_TM_dom"/>
</dbReference>
<evidence type="ECO:0000256" key="1">
    <source>
        <dbReference type="ARBA" id="ARBA00004141"/>
    </source>
</evidence>
<feature type="domain" description="ABC transmembrane type-1" evidence="11">
    <location>
        <begin position="38"/>
        <end position="284"/>
    </location>
</feature>
<dbReference type="STRING" id="544712.C6H2Z2"/>
<dbReference type="eggNOG" id="KOG0055">
    <property type="taxonomic scope" value="Eukaryota"/>
</dbReference>
<evidence type="ECO:0000259" key="10">
    <source>
        <dbReference type="PROSITE" id="PS50893"/>
    </source>
</evidence>